<sequence length="273" mass="32512">MSLIAAIDISTFIWCEEDFNKNKNHYIVLKTLAPNIYSQIKELKLPILLRNELYQSIMNEFPYNMVMEIGYDFQKLTLEFLTDTFSNWVLYTNDNDKSITSTPEISKPHFSDNIQVELHSQVCHLFHNSQNPEPKYIAYDYFFESENNLVLSKQDYNVNVETLRYSTEKEIENFFNKFKIKFEHNPKHRREAYYDYDRNEDVSPFSCYHNQGENKAQELLDNAILYNGVYYNFDLDNNVFVRFIKTSNLIYHGHDLLDEGNHIPNVVKKKLSK</sequence>
<dbReference type="AlphaFoldDB" id="A0A840K5E6"/>
<gene>
    <name evidence="1" type="ORF">HNP38_000073</name>
</gene>
<dbReference type="EMBL" id="JACHLE010000001">
    <property type="protein sequence ID" value="MBB4804801.1"/>
    <property type="molecule type" value="Genomic_DNA"/>
</dbReference>
<protein>
    <submittedName>
        <fullName evidence="1">Uncharacterized protein</fullName>
    </submittedName>
</protein>
<organism evidence="1 2">
    <name type="scientific">Chryseobacterium defluvii</name>
    <dbReference type="NCBI Taxonomy" id="160396"/>
    <lineage>
        <taxon>Bacteria</taxon>
        <taxon>Pseudomonadati</taxon>
        <taxon>Bacteroidota</taxon>
        <taxon>Flavobacteriia</taxon>
        <taxon>Flavobacteriales</taxon>
        <taxon>Weeksellaceae</taxon>
        <taxon>Chryseobacterium group</taxon>
        <taxon>Chryseobacterium</taxon>
    </lineage>
</organism>
<name>A0A840K5E6_9FLAO</name>
<comment type="caution">
    <text evidence="1">The sequence shown here is derived from an EMBL/GenBank/DDBJ whole genome shotgun (WGS) entry which is preliminary data.</text>
</comment>
<evidence type="ECO:0000313" key="2">
    <source>
        <dbReference type="Proteomes" id="UP000592180"/>
    </source>
</evidence>
<reference evidence="1 2" key="1">
    <citation type="submission" date="2020-08" db="EMBL/GenBank/DDBJ databases">
        <title>Functional genomics of gut bacteria from endangered species of beetles.</title>
        <authorList>
            <person name="Carlos-Shanley C."/>
        </authorList>
    </citation>
    <scope>NUCLEOTIDE SEQUENCE [LARGE SCALE GENOMIC DNA]</scope>
    <source>
        <strain evidence="1 2">S00151</strain>
    </source>
</reference>
<keyword evidence="2" id="KW-1185">Reference proteome</keyword>
<accession>A0A840K5E6</accession>
<dbReference type="RefSeq" id="WP_184182749.1">
    <property type="nucleotide sequence ID" value="NZ_JACHLE010000001.1"/>
</dbReference>
<proteinExistence type="predicted"/>
<dbReference type="Proteomes" id="UP000592180">
    <property type="component" value="Unassembled WGS sequence"/>
</dbReference>
<evidence type="ECO:0000313" key="1">
    <source>
        <dbReference type="EMBL" id="MBB4804801.1"/>
    </source>
</evidence>